<gene>
    <name evidence="3" type="ORF">CUR37_07765</name>
</gene>
<dbReference type="EMBL" id="MKGH01000038">
    <property type="protein sequence ID" value="PKX77022.1"/>
    <property type="molecule type" value="Genomic_DNA"/>
</dbReference>
<dbReference type="SUPFAM" id="SSF46785">
    <property type="entry name" value="Winged helix' DNA-binding domain"/>
    <property type="match status" value="2"/>
</dbReference>
<dbReference type="InterPro" id="IPR036390">
    <property type="entry name" value="WH_DNA-bd_sf"/>
</dbReference>
<dbReference type="GO" id="GO:0006270">
    <property type="term" value="P:DNA replication initiation"/>
    <property type="evidence" value="ECO:0007669"/>
    <property type="project" value="InterPro"/>
</dbReference>
<dbReference type="Pfam" id="PF21205">
    <property type="entry name" value="Rep3_C"/>
    <property type="match status" value="1"/>
</dbReference>
<feature type="domain" description="Initiator Rep protein WH1" evidence="2">
    <location>
        <begin position="22"/>
        <end position="166"/>
    </location>
</feature>
<evidence type="ECO:0000256" key="1">
    <source>
        <dbReference type="ARBA" id="ARBA00038283"/>
    </source>
</evidence>
<sequence length="246" mass="29183">MLGTLEDQTELAVRDYKYREFVVQKNELIQRVRNNLTERELKLLEFMISQVTANDDQLYTIKTTINFINRLFRFGDGGRNLQLTREALMSMRRKAFWFRDEERKTTETVSWLDKVVIYDDGSVELRLDATLAPYLVGMLGGNFTQYRLNDIVNLKGKNTLLMYKLIQSHYMGNKMAFELERENLLDYFNKPDMKWNAFNQKIITPTIKKINDVTIIHVDYEFITRGRKITKVRFTVGPFRIRHGNI</sequence>
<proteinExistence type="inferred from homology"/>
<name>A0AAX0V977_LATSK</name>
<dbReference type="Pfam" id="PF01051">
    <property type="entry name" value="Rep3_N"/>
    <property type="match status" value="1"/>
</dbReference>
<comment type="caution">
    <text evidence="3">The sequence shown here is derived from an EMBL/GenBank/DDBJ whole genome shotgun (WGS) entry which is preliminary data.</text>
</comment>
<evidence type="ECO:0000313" key="3">
    <source>
        <dbReference type="EMBL" id="PKX77022.1"/>
    </source>
</evidence>
<evidence type="ECO:0000259" key="2">
    <source>
        <dbReference type="Pfam" id="PF01051"/>
    </source>
</evidence>
<dbReference type="InterPro" id="IPR000525">
    <property type="entry name" value="Initiator_Rep_WH1"/>
</dbReference>
<dbReference type="AlphaFoldDB" id="A0AAX0V977"/>
<reference evidence="3 4" key="1">
    <citation type="submission" date="2016-09" db="EMBL/GenBank/DDBJ databases">
        <authorList>
            <person name="Inglin R.C."/>
        </authorList>
    </citation>
    <scope>NUCLEOTIDE SEQUENCE [LARGE SCALE GENOMIC DNA]</scope>
    <source>
        <strain evidence="3 4">RI-517</strain>
    </source>
</reference>
<comment type="similarity">
    <text evidence="1">Belongs to the initiator RepB protein family.</text>
</comment>
<evidence type="ECO:0000313" key="4">
    <source>
        <dbReference type="Proteomes" id="UP000234349"/>
    </source>
</evidence>
<organism evidence="3 4">
    <name type="scientific">Latilactobacillus sakei</name>
    <name type="common">Lactobacillus sakei</name>
    <dbReference type="NCBI Taxonomy" id="1599"/>
    <lineage>
        <taxon>Bacteria</taxon>
        <taxon>Bacillati</taxon>
        <taxon>Bacillota</taxon>
        <taxon>Bacilli</taxon>
        <taxon>Lactobacillales</taxon>
        <taxon>Lactobacillaceae</taxon>
        <taxon>Latilactobacillus</taxon>
    </lineage>
</organism>
<protein>
    <submittedName>
        <fullName evidence="3">Replication initiation protein</fullName>
    </submittedName>
</protein>
<dbReference type="Gene3D" id="1.10.10.10">
    <property type="entry name" value="Winged helix-like DNA-binding domain superfamily/Winged helix DNA-binding domain"/>
    <property type="match status" value="2"/>
</dbReference>
<accession>A0AAX0V977</accession>
<dbReference type="GO" id="GO:0003887">
    <property type="term" value="F:DNA-directed DNA polymerase activity"/>
    <property type="evidence" value="ECO:0007669"/>
    <property type="project" value="InterPro"/>
</dbReference>
<dbReference type="InterPro" id="IPR036388">
    <property type="entry name" value="WH-like_DNA-bd_sf"/>
</dbReference>
<dbReference type="Proteomes" id="UP000234349">
    <property type="component" value="Unassembled WGS sequence"/>
</dbReference>